<feature type="signal peptide" evidence="1">
    <location>
        <begin position="1"/>
        <end position="18"/>
    </location>
</feature>
<keyword evidence="3" id="KW-1185">Reference proteome</keyword>
<keyword evidence="1" id="KW-0732">Signal</keyword>
<dbReference type="eggNOG" id="ENOG50319R6">
    <property type="taxonomic scope" value="Bacteria"/>
</dbReference>
<feature type="chain" id="PRO_5002989983" description="TNase-like domain-containing protein" evidence="1">
    <location>
        <begin position="19"/>
        <end position="178"/>
    </location>
</feature>
<dbReference type="RefSeq" id="WP_005871170.1">
    <property type="nucleotide sequence ID" value="NZ_ACYG01000024.1"/>
</dbReference>
<comment type="caution">
    <text evidence="2">The sequence shown here is derived from an EMBL/GenBank/DDBJ whole genome shotgun (WGS) entry which is preliminary data.</text>
</comment>
<name>C8PHL6_9BACT</name>
<protein>
    <recommendedName>
        <fullName evidence="4">TNase-like domain-containing protein</fullName>
    </recommendedName>
</protein>
<accession>C8PHL6</accession>
<evidence type="ECO:0000313" key="3">
    <source>
        <dbReference type="Proteomes" id="UP000005709"/>
    </source>
</evidence>
<proteinExistence type="predicted"/>
<evidence type="ECO:0000313" key="2">
    <source>
        <dbReference type="EMBL" id="EEV17630.1"/>
    </source>
</evidence>
<sequence length="178" mass="19921">MKKIFLALAILLCTQSFAEQKDRYGIAAFAGLGNDGRSFVFTFRKAQKDRFFPCDLKNLNIIAADASRCITDAKELKKFDKEYKKALESVIKPGKRYYVNLIDRGNDAYVCDASDPKSNLRLDLVAAGFAVPTTDDSELLLKAAEEAKEAKRGMYSAKFWDVTNCILNGVPMPKKIDE</sequence>
<dbReference type="SUPFAM" id="SSF50199">
    <property type="entry name" value="Staphylococcal nuclease"/>
    <property type="match status" value="1"/>
</dbReference>
<reference evidence="2 3" key="1">
    <citation type="submission" date="2009-07" db="EMBL/GenBank/DDBJ databases">
        <authorList>
            <person name="Madupu R."/>
            <person name="Sebastian Y."/>
            <person name="Durkin A.S."/>
            <person name="Torralba M."/>
            <person name="Methe B."/>
            <person name="Sutton G.G."/>
            <person name="Strausberg R.L."/>
            <person name="Nelson K.E."/>
        </authorList>
    </citation>
    <scope>NUCLEOTIDE SEQUENCE [LARGE SCALE GENOMIC DNA]</scope>
    <source>
        <strain evidence="2 3">RM3268</strain>
    </source>
</reference>
<dbReference type="InterPro" id="IPR035437">
    <property type="entry name" value="SNase_OB-fold_sf"/>
</dbReference>
<gene>
    <name evidence="2" type="ORF">CAMGR0001_0461</name>
</gene>
<evidence type="ECO:0008006" key="4">
    <source>
        <dbReference type="Google" id="ProtNLM"/>
    </source>
</evidence>
<evidence type="ECO:0000256" key="1">
    <source>
        <dbReference type="SAM" id="SignalP"/>
    </source>
</evidence>
<dbReference type="Proteomes" id="UP000005709">
    <property type="component" value="Unassembled WGS sequence"/>
</dbReference>
<dbReference type="Gene3D" id="2.40.50.90">
    <property type="match status" value="1"/>
</dbReference>
<dbReference type="STRING" id="824.CGRAC_1875"/>
<dbReference type="EMBL" id="ACYG01000024">
    <property type="protein sequence ID" value="EEV17630.1"/>
    <property type="molecule type" value="Genomic_DNA"/>
</dbReference>
<organism evidence="2 3">
    <name type="scientific">Campylobacter gracilis RM3268</name>
    <dbReference type="NCBI Taxonomy" id="553220"/>
    <lineage>
        <taxon>Bacteria</taxon>
        <taxon>Pseudomonadati</taxon>
        <taxon>Campylobacterota</taxon>
        <taxon>Epsilonproteobacteria</taxon>
        <taxon>Campylobacterales</taxon>
        <taxon>Campylobacteraceae</taxon>
        <taxon>Campylobacter</taxon>
    </lineage>
</organism>
<dbReference type="AlphaFoldDB" id="C8PHL6"/>